<dbReference type="EMBL" id="JAZDWU010000002">
    <property type="protein sequence ID" value="KAL0009736.1"/>
    <property type="molecule type" value="Genomic_DNA"/>
</dbReference>
<evidence type="ECO:0000313" key="3">
    <source>
        <dbReference type="Proteomes" id="UP001459277"/>
    </source>
</evidence>
<evidence type="ECO:0000313" key="2">
    <source>
        <dbReference type="EMBL" id="KAL0009736.1"/>
    </source>
</evidence>
<organism evidence="2 3">
    <name type="scientific">Lithocarpus litseifolius</name>
    <dbReference type="NCBI Taxonomy" id="425828"/>
    <lineage>
        <taxon>Eukaryota</taxon>
        <taxon>Viridiplantae</taxon>
        <taxon>Streptophyta</taxon>
        <taxon>Embryophyta</taxon>
        <taxon>Tracheophyta</taxon>
        <taxon>Spermatophyta</taxon>
        <taxon>Magnoliopsida</taxon>
        <taxon>eudicotyledons</taxon>
        <taxon>Gunneridae</taxon>
        <taxon>Pentapetalae</taxon>
        <taxon>rosids</taxon>
        <taxon>fabids</taxon>
        <taxon>Fagales</taxon>
        <taxon>Fagaceae</taxon>
        <taxon>Lithocarpus</taxon>
    </lineage>
</organism>
<keyword evidence="3" id="KW-1185">Reference proteome</keyword>
<evidence type="ECO:0000256" key="1">
    <source>
        <dbReference type="SAM" id="MobiDB-lite"/>
    </source>
</evidence>
<feature type="region of interest" description="Disordered" evidence="1">
    <location>
        <begin position="12"/>
        <end position="32"/>
    </location>
</feature>
<accession>A0AAW2DL17</accession>
<reference evidence="2 3" key="1">
    <citation type="submission" date="2024-01" db="EMBL/GenBank/DDBJ databases">
        <title>A telomere-to-telomere, gap-free genome of sweet tea (Lithocarpus litseifolius).</title>
        <authorList>
            <person name="Zhou J."/>
        </authorList>
    </citation>
    <scope>NUCLEOTIDE SEQUENCE [LARGE SCALE GENOMIC DNA]</scope>
    <source>
        <strain evidence="2">Zhou-2022a</strain>
        <tissue evidence="2">Leaf</tissue>
    </source>
</reference>
<dbReference type="Proteomes" id="UP001459277">
    <property type="component" value="Unassembled WGS sequence"/>
</dbReference>
<name>A0AAW2DL17_9ROSI</name>
<comment type="caution">
    <text evidence="2">The sequence shown here is derived from an EMBL/GenBank/DDBJ whole genome shotgun (WGS) entry which is preliminary data.</text>
</comment>
<proteinExistence type="predicted"/>
<protein>
    <submittedName>
        <fullName evidence="2">Uncharacterized protein</fullName>
    </submittedName>
</protein>
<dbReference type="AlphaFoldDB" id="A0AAW2DL17"/>
<gene>
    <name evidence="2" type="ORF">SO802_004844</name>
</gene>
<sequence>MPPPLAINLLSLPLRRSHNPQPPPTCKAPHSPINFRLFRTSRDEDDNSNNNVEVENNLEGDLEENQYRSCHNSSCLSLKQYFYVMV</sequence>